<protein>
    <recommendedName>
        <fullName evidence="1">CHAT domain-containing protein</fullName>
    </recommendedName>
</protein>
<accession>A0A7G9YKG6</accession>
<dbReference type="AlphaFoldDB" id="A0A7G9YKG6"/>
<organism evidence="3">
    <name type="scientific">Candidatus Methanogaster sp. ANME-2c ERB4</name>
    <dbReference type="NCBI Taxonomy" id="2759911"/>
    <lineage>
        <taxon>Archaea</taxon>
        <taxon>Methanobacteriati</taxon>
        <taxon>Methanobacteriota</taxon>
        <taxon>Stenosarchaea group</taxon>
        <taxon>Methanomicrobia</taxon>
        <taxon>Methanosarcinales</taxon>
        <taxon>ANME-2 cluster</taxon>
        <taxon>Candidatus Methanogasteraceae</taxon>
        <taxon>Candidatus Methanogaster</taxon>
    </lineage>
</organism>
<dbReference type="EMBL" id="MT631341">
    <property type="protein sequence ID" value="QNO48415.1"/>
    <property type="molecule type" value="Genomic_DNA"/>
</dbReference>
<proteinExistence type="predicted"/>
<name>A0A7G9YKG6_9EURY</name>
<feature type="domain" description="CHAT" evidence="1">
    <location>
        <begin position="8"/>
        <end position="146"/>
    </location>
</feature>
<dbReference type="Pfam" id="PF12770">
    <property type="entry name" value="CHAT"/>
    <property type="match status" value="1"/>
</dbReference>
<evidence type="ECO:0000259" key="1">
    <source>
        <dbReference type="Pfam" id="PF12770"/>
    </source>
</evidence>
<evidence type="ECO:0000313" key="3">
    <source>
        <dbReference type="EMBL" id="QNO48500.1"/>
    </source>
</evidence>
<reference evidence="3" key="1">
    <citation type="submission" date="2020-06" db="EMBL/GenBank/DDBJ databases">
        <title>Unique genomic features of the anaerobic methanotrophic archaea.</title>
        <authorList>
            <person name="Chadwick G.L."/>
            <person name="Skennerton C.T."/>
            <person name="Laso-Perez R."/>
            <person name="Leu A.O."/>
            <person name="Speth D.R."/>
            <person name="Yu H."/>
            <person name="Morgan-Lang C."/>
            <person name="Hatzenpichler R."/>
            <person name="Goudeau D."/>
            <person name="Malmstrom R."/>
            <person name="Brazelton W.J."/>
            <person name="Woyke T."/>
            <person name="Hallam S.J."/>
            <person name="Tyson G.W."/>
            <person name="Wegener G."/>
            <person name="Boetius A."/>
            <person name="Orphan V."/>
        </authorList>
    </citation>
    <scope>NUCLEOTIDE SEQUENCE</scope>
</reference>
<dbReference type="EMBL" id="MT631351">
    <property type="protein sequence ID" value="QNO48500.1"/>
    <property type="molecule type" value="Genomic_DNA"/>
</dbReference>
<sequence>MVQGSISNCSVAFLSACESGSGAIDPNLDEYSGLPAAFQLAGVFNVISTLWPVSDVMTAIFVELFYRSLAQSSRKVNIASLVHHVGKQLRRMNKEEAGSLLSKLRSRTSDPEARFRLEAFRHNILNGAALPFRHPYEWAAFYMLGSGDIILSGEDVYDKTG</sequence>
<dbReference type="InterPro" id="IPR024983">
    <property type="entry name" value="CHAT_dom"/>
</dbReference>
<evidence type="ECO:0000313" key="2">
    <source>
        <dbReference type="EMBL" id="QNO48415.1"/>
    </source>
</evidence>
<gene>
    <name evidence="3" type="ORF">AFGHNAJH_00004</name>
    <name evidence="2" type="ORF">DLCBDOIA_00008</name>
</gene>